<evidence type="ECO:0000313" key="10">
    <source>
        <dbReference type="EMBL" id="SHE67817.1"/>
    </source>
</evidence>
<dbReference type="InterPro" id="IPR037069">
    <property type="entry name" value="AcylCoA_DH/ox_N_sf"/>
</dbReference>
<evidence type="ECO:0000256" key="4">
    <source>
        <dbReference type="ARBA" id="ARBA00022827"/>
    </source>
</evidence>
<dbReference type="InterPro" id="IPR009100">
    <property type="entry name" value="AcylCoA_DH/oxidase_NM_dom_sf"/>
</dbReference>
<reference evidence="11" key="1">
    <citation type="submission" date="2016-11" db="EMBL/GenBank/DDBJ databases">
        <authorList>
            <person name="Varghese N."/>
            <person name="Submissions S."/>
        </authorList>
    </citation>
    <scope>NUCLEOTIDE SEQUENCE [LARGE SCALE GENOMIC DNA]</scope>
    <source>
        <strain evidence="11">DSM 19514</strain>
    </source>
</reference>
<evidence type="ECO:0000256" key="6">
    <source>
        <dbReference type="RuleBase" id="RU362125"/>
    </source>
</evidence>
<feature type="domain" description="Acyl-CoA dehydrogenase/oxidase C-terminal" evidence="7">
    <location>
        <begin position="223"/>
        <end position="385"/>
    </location>
</feature>
<dbReference type="AlphaFoldDB" id="A0A1M4VFS8"/>
<evidence type="ECO:0000259" key="8">
    <source>
        <dbReference type="Pfam" id="PF02770"/>
    </source>
</evidence>
<comment type="cofactor">
    <cofactor evidence="1 6">
        <name>FAD</name>
        <dbReference type="ChEBI" id="CHEBI:57692"/>
    </cofactor>
</comment>
<evidence type="ECO:0000313" key="11">
    <source>
        <dbReference type="Proteomes" id="UP000184295"/>
    </source>
</evidence>
<name>A0A1M4VFS8_9ACTN</name>
<dbReference type="Gene3D" id="1.10.540.10">
    <property type="entry name" value="Acyl-CoA dehydrogenase/oxidase, N-terminal domain"/>
    <property type="match status" value="1"/>
</dbReference>
<dbReference type="SUPFAM" id="SSF56645">
    <property type="entry name" value="Acyl-CoA dehydrogenase NM domain-like"/>
    <property type="match status" value="1"/>
</dbReference>
<dbReference type="Gene3D" id="2.40.110.10">
    <property type="entry name" value="Butyryl-CoA Dehydrogenase, subunit A, domain 2"/>
    <property type="match status" value="1"/>
</dbReference>
<dbReference type="Proteomes" id="UP000184295">
    <property type="component" value="Unassembled WGS sequence"/>
</dbReference>
<evidence type="ECO:0000256" key="2">
    <source>
        <dbReference type="ARBA" id="ARBA00009347"/>
    </source>
</evidence>
<dbReference type="GO" id="GO:0005886">
    <property type="term" value="C:plasma membrane"/>
    <property type="evidence" value="ECO:0007669"/>
    <property type="project" value="TreeGrafter"/>
</dbReference>
<dbReference type="PANTHER" id="PTHR43292">
    <property type="entry name" value="ACYL-COA DEHYDROGENASE"/>
    <property type="match status" value="1"/>
</dbReference>
<dbReference type="InterPro" id="IPR036250">
    <property type="entry name" value="AcylCo_DH-like_C"/>
</dbReference>
<dbReference type="InterPro" id="IPR006091">
    <property type="entry name" value="Acyl-CoA_Oxase/DH_mid-dom"/>
</dbReference>
<feature type="domain" description="Acyl-CoA oxidase/dehydrogenase middle" evidence="8">
    <location>
        <begin position="117"/>
        <end position="211"/>
    </location>
</feature>
<dbReference type="Pfam" id="PF02771">
    <property type="entry name" value="Acyl-CoA_dh_N"/>
    <property type="match status" value="1"/>
</dbReference>
<dbReference type="STRING" id="1121881.SAMN02745225_01305"/>
<keyword evidence="11" id="KW-1185">Reference proteome</keyword>
<keyword evidence="3 6" id="KW-0285">Flavoprotein</keyword>
<comment type="similarity">
    <text evidence="2 6">Belongs to the acyl-CoA dehydrogenase family.</text>
</comment>
<dbReference type="InterPro" id="IPR046373">
    <property type="entry name" value="Acyl-CoA_Oxase/DH_mid-dom_sf"/>
</dbReference>
<dbReference type="EMBL" id="FQUL01000016">
    <property type="protein sequence ID" value="SHE67817.1"/>
    <property type="molecule type" value="Genomic_DNA"/>
</dbReference>
<dbReference type="InterPro" id="IPR052161">
    <property type="entry name" value="Mycobact_Acyl-CoA_DH"/>
</dbReference>
<gene>
    <name evidence="10" type="ORF">SAMN02745225_01305</name>
</gene>
<keyword evidence="5 6" id="KW-0560">Oxidoreductase</keyword>
<dbReference type="PANTHER" id="PTHR43292:SF4">
    <property type="entry name" value="ACYL-COA DEHYDROGENASE FADE34"/>
    <property type="match status" value="1"/>
</dbReference>
<protein>
    <submittedName>
        <fullName evidence="10">Acyl-CoA dehydrogenase</fullName>
    </submittedName>
</protein>
<sequence length="405" mass="44767">METQELDTSMEDEVRSRLGELLETFPPSSTEPVKFWGAQFDLGLAYVHFPVGLGGLGASPSYQELIQSELRRAGAPNNFFRNPIGVGMAAPTVLTHGSRELAERLLRPCFTTEEVWCQLFSEPGAGSDVASLATRAERDGDVWVINGQKVWTTLAHISRWGMLLARTNPDLPKHKGLTYFIVDMHAPGVEVRPLRQITGDAEFNEVFFNDVKVPDAHRLGEVGNGWSVAITTLMNERLSIGGNIAPRNSGSIGEALKIIKNSQNVTAEHKAEFMKLWCAAEAGRLLNIRAGQTRRAGNPGPEGSVAKLLYAELNKKIYSFAMDLLGQDGLLYSSYEMHRPDFAEVQRESVRSSYDLPKAFLRSRANSIEGGTSEIMRNILGERVLGLPGEPRVDKDRSWAETPRN</sequence>
<dbReference type="InterPro" id="IPR009075">
    <property type="entry name" value="AcylCo_DH/oxidase_C"/>
</dbReference>
<proteinExistence type="inferred from homology"/>
<dbReference type="GO" id="GO:0016627">
    <property type="term" value="F:oxidoreductase activity, acting on the CH-CH group of donors"/>
    <property type="evidence" value="ECO:0007669"/>
    <property type="project" value="InterPro"/>
</dbReference>
<organism evidence="10 11">
    <name type="scientific">Ferrithrix thermotolerans DSM 19514</name>
    <dbReference type="NCBI Taxonomy" id="1121881"/>
    <lineage>
        <taxon>Bacteria</taxon>
        <taxon>Bacillati</taxon>
        <taxon>Actinomycetota</taxon>
        <taxon>Acidimicrobiia</taxon>
        <taxon>Acidimicrobiales</taxon>
        <taxon>Acidimicrobiaceae</taxon>
        <taxon>Ferrithrix</taxon>
    </lineage>
</organism>
<evidence type="ECO:0000259" key="7">
    <source>
        <dbReference type="Pfam" id="PF00441"/>
    </source>
</evidence>
<dbReference type="GO" id="GO:0050660">
    <property type="term" value="F:flavin adenine dinucleotide binding"/>
    <property type="evidence" value="ECO:0007669"/>
    <property type="project" value="InterPro"/>
</dbReference>
<dbReference type="InterPro" id="IPR013786">
    <property type="entry name" value="AcylCoA_DH/ox_N"/>
</dbReference>
<dbReference type="Gene3D" id="1.20.140.10">
    <property type="entry name" value="Butyryl-CoA Dehydrogenase, subunit A, domain 3"/>
    <property type="match status" value="1"/>
</dbReference>
<dbReference type="Pfam" id="PF02770">
    <property type="entry name" value="Acyl-CoA_dh_M"/>
    <property type="match status" value="1"/>
</dbReference>
<evidence type="ECO:0000256" key="3">
    <source>
        <dbReference type="ARBA" id="ARBA00022630"/>
    </source>
</evidence>
<evidence type="ECO:0000256" key="1">
    <source>
        <dbReference type="ARBA" id="ARBA00001974"/>
    </source>
</evidence>
<dbReference type="SUPFAM" id="SSF47203">
    <property type="entry name" value="Acyl-CoA dehydrogenase C-terminal domain-like"/>
    <property type="match status" value="1"/>
</dbReference>
<feature type="domain" description="Acyl-CoA dehydrogenase/oxidase N-terminal" evidence="9">
    <location>
        <begin position="29"/>
        <end position="111"/>
    </location>
</feature>
<dbReference type="FunFam" id="2.40.110.10:FF:000011">
    <property type="entry name" value="Acyl-CoA dehydrogenase FadE34"/>
    <property type="match status" value="1"/>
</dbReference>
<evidence type="ECO:0000256" key="5">
    <source>
        <dbReference type="ARBA" id="ARBA00023002"/>
    </source>
</evidence>
<accession>A0A1M4VFS8</accession>
<evidence type="ECO:0000259" key="9">
    <source>
        <dbReference type="Pfam" id="PF02771"/>
    </source>
</evidence>
<keyword evidence="4 6" id="KW-0274">FAD</keyword>
<dbReference type="Pfam" id="PF00441">
    <property type="entry name" value="Acyl-CoA_dh_1"/>
    <property type="match status" value="1"/>
</dbReference>